<proteinExistence type="predicted"/>
<feature type="compositionally biased region" description="Polar residues" evidence="1">
    <location>
        <begin position="1"/>
        <end position="12"/>
    </location>
</feature>
<dbReference type="AlphaFoldDB" id="A0A319DZT4"/>
<evidence type="ECO:0000256" key="1">
    <source>
        <dbReference type="SAM" id="MobiDB-lite"/>
    </source>
</evidence>
<name>A0A319DZT4_9EURO</name>
<sequence>MARSTNIPTLQVTTPRTPSPAPASEVGPHEPSYSLAASIRNKLRLSNHTTPRQSAGTVGAAGAANAAATSSQDSRNSRTSANRRSTQDITRLHRPPSPLLPSRLSSHPSTSGCSTWTDGSIPIPSPHPNLTPNPATMPPPAPAASNPQSLPLPLPPAQPPNFLPLFPLGPISNGALHHLATFHHHLTCTRAAMGTPDYPIFLADLHDLTTSPRGMDTARWSRVCEDCAAYWAHVPMIHKPRLGRFYDHLPGDVDALVGPVSARDSIEDLMARDAYTVEALRALYVADVYVQGCRAARRHGVTKDEYAEAFLAEARKVCDLRWLKRAARVVEGREDMKGWGLG</sequence>
<feature type="compositionally biased region" description="Pro residues" evidence="1">
    <location>
        <begin position="123"/>
        <end position="142"/>
    </location>
</feature>
<dbReference type="GeneID" id="37141870"/>
<protein>
    <submittedName>
        <fullName evidence="2">Uncharacterized protein</fullName>
    </submittedName>
</protein>
<accession>A0A319DZT4</accession>
<reference evidence="2 3" key="1">
    <citation type="submission" date="2016-12" db="EMBL/GenBank/DDBJ databases">
        <title>The genomes of Aspergillus section Nigri reveals drivers in fungal speciation.</title>
        <authorList>
            <consortium name="DOE Joint Genome Institute"/>
            <person name="Vesth T.C."/>
            <person name="Nybo J."/>
            <person name="Theobald S."/>
            <person name="Brandl J."/>
            <person name="Frisvad J.C."/>
            <person name="Nielsen K.F."/>
            <person name="Lyhne E.K."/>
            <person name="Kogle M.E."/>
            <person name="Kuo A."/>
            <person name="Riley R."/>
            <person name="Clum A."/>
            <person name="Nolan M."/>
            <person name="Lipzen A."/>
            <person name="Salamov A."/>
            <person name="Henrissat B."/>
            <person name="Wiebenga A."/>
            <person name="De Vries R.P."/>
            <person name="Grigoriev I.V."/>
            <person name="Mortensen U.H."/>
            <person name="Andersen M.R."/>
            <person name="Baker S.E."/>
        </authorList>
    </citation>
    <scope>NUCLEOTIDE SEQUENCE [LARGE SCALE GENOMIC DNA]</scope>
    <source>
        <strain evidence="2 3">CBS 121591</strain>
    </source>
</reference>
<feature type="compositionally biased region" description="Low complexity" evidence="1">
    <location>
        <begin position="54"/>
        <end position="71"/>
    </location>
</feature>
<gene>
    <name evidence="2" type="ORF">BO82DRAFT_399624</name>
</gene>
<keyword evidence="3" id="KW-1185">Reference proteome</keyword>
<feature type="compositionally biased region" description="Low complexity" evidence="1">
    <location>
        <begin position="100"/>
        <end position="109"/>
    </location>
</feature>
<dbReference type="EMBL" id="KZ821684">
    <property type="protein sequence ID" value="PYH84382.1"/>
    <property type="molecule type" value="Genomic_DNA"/>
</dbReference>
<dbReference type="RefSeq" id="XP_025494582.1">
    <property type="nucleotide sequence ID" value="XM_025639128.1"/>
</dbReference>
<dbReference type="VEuPathDB" id="FungiDB:BO82DRAFT_399624"/>
<evidence type="ECO:0000313" key="2">
    <source>
        <dbReference type="EMBL" id="PYH84382.1"/>
    </source>
</evidence>
<feature type="region of interest" description="Disordered" evidence="1">
    <location>
        <begin position="1"/>
        <end position="152"/>
    </location>
</feature>
<organism evidence="2 3">
    <name type="scientific">Aspergillus uvarum CBS 121591</name>
    <dbReference type="NCBI Taxonomy" id="1448315"/>
    <lineage>
        <taxon>Eukaryota</taxon>
        <taxon>Fungi</taxon>
        <taxon>Dikarya</taxon>
        <taxon>Ascomycota</taxon>
        <taxon>Pezizomycotina</taxon>
        <taxon>Eurotiomycetes</taxon>
        <taxon>Eurotiomycetidae</taxon>
        <taxon>Eurotiales</taxon>
        <taxon>Aspergillaceae</taxon>
        <taxon>Aspergillus</taxon>
        <taxon>Aspergillus subgen. Circumdati</taxon>
    </lineage>
</organism>
<evidence type="ECO:0000313" key="3">
    <source>
        <dbReference type="Proteomes" id="UP000248340"/>
    </source>
</evidence>
<dbReference type="Proteomes" id="UP000248340">
    <property type="component" value="Unassembled WGS sequence"/>
</dbReference>
<feature type="compositionally biased region" description="Polar residues" evidence="1">
    <location>
        <begin position="44"/>
        <end position="53"/>
    </location>
</feature>